<proteinExistence type="predicted"/>
<evidence type="ECO:0000313" key="2">
    <source>
        <dbReference type="Proteomes" id="UP000198412"/>
    </source>
</evidence>
<gene>
    <name evidence="1" type="ORF">SAMN04488111_1049</name>
</gene>
<keyword evidence="2" id="KW-1185">Reference proteome</keyword>
<dbReference type="RefSeq" id="WP_089377336.1">
    <property type="nucleotide sequence ID" value="NZ_FZNX01000001.1"/>
</dbReference>
<protein>
    <submittedName>
        <fullName evidence="1">Uncharacterized protein</fullName>
    </submittedName>
</protein>
<reference evidence="2" key="1">
    <citation type="submission" date="2017-06" db="EMBL/GenBank/DDBJ databases">
        <authorList>
            <person name="Varghese N."/>
            <person name="Submissions S."/>
        </authorList>
    </citation>
    <scope>NUCLEOTIDE SEQUENCE [LARGE SCALE GENOMIC DNA]</scope>
    <source>
        <strain evidence="2">DSM 27993</strain>
    </source>
</reference>
<sequence>MSNTIKIIISRYSAKKQLNKQIKKGFEILNSTSKSFIELKKDRNIWKNYSSKLLKKIFSNRTICNEFLMVNLYKSEPENIIEFKTFLKKEINKLENIVEQLNLYESQLKLKTKVGNLLKNQYVAGSIFLILSFFLSNGFGLFPKEEKNENIIAFNKPFFDIEYYKIKIKNKGYQTFDTLNVNVKYQGSKIILNREFELVEYNFNDKYNFHLGDNNEYEPKLELTETIISNLILDSINKSQNILLQLKKQTIFDGFNEAYFEKTDKKEIGNLKFKFSYKYLDSTIIDTIRTKIYLIKKN</sequence>
<name>A0A238VU77_9FLAO</name>
<dbReference type="AlphaFoldDB" id="A0A238VU77"/>
<dbReference type="Proteomes" id="UP000198412">
    <property type="component" value="Unassembled WGS sequence"/>
</dbReference>
<dbReference type="EMBL" id="FZNX01000001">
    <property type="protein sequence ID" value="SNR37890.1"/>
    <property type="molecule type" value="Genomic_DNA"/>
</dbReference>
<dbReference type="OrthoDB" id="10010304at2"/>
<evidence type="ECO:0000313" key="1">
    <source>
        <dbReference type="EMBL" id="SNR37890.1"/>
    </source>
</evidence>
<organism evidence="1 2">
    <name type="scientific">Lutibacter flavus</name>
    <dbReference type="NCBI Taxonomy" id="691689"/>
    <lineage>
        <taxon>Bacteria</taxon>
        <taxon>Pseudomonadati</taxon>
        <taxon>Bacteroidota</taxon>
        <taxon>Flavobacteriia</taxon>
        <taxon>Flavobacteriales</taxon>
        <taxon>Flavobacteriaceae</taxon>
        <taxon>Lutibacter</taxon>
    </lineage>
</organism>
<accession>A0A238VU77</accession>